<sequence>MDAKLSIYIIQYRGYLFITIRLLPYYSDDRDWLNAFADQIELRSNIPAVDVTNRAFRFFCQQGLVHLGHPITVYYNVLYITEPVACAEQGAVICCIMAQSLLSVQSRVLLFIKVTMQSLLFVQSRVLSLYYRRLRLSDVDVSGRWPLSLVPFSVLVPLAFRRYEAGPLAREVRAASTLATLDTHLVDKPLAGDDLWPTPPPQRRTVREAKTRLNDL</sequence>
<dbReference type="EnsemblMetazoa" id="GAUT040160-RA">
    <property type="protein sequence ID" value="GAUT040160-PA"/>
    <property type="gene ID" value="GAUT040160"/>
</dbReference>
<feature type="compositionally biased region" description="Basic and acidic residues" evidence="1">
    <location>
        <begin position="205"/>
        <end position="216"/>
    </location>
</feature>
<dbReference type="VEuPathDB" id="VectorBase:GAUT040160"/>
<evidence type="ECO:0000256" key="1">
    <source>
        <dbReference type="SAM" id="MobiDB-lite"/>
    </source>
</evidence>
<dbReference type="AlphaFoldDB" id="A0A1A9VKZ8"/>
<evidence type="ECO:0000313" key="3">
    <source>
        <dbReference type="Proteomes" id="UP000078200"/>
    </source>
</evidence>
<reference evidence="2" key="1">
    <citation type="submission" date="2020-05" db="UniProtKB">
        <authorList>
            <consortium name="EnsemblMetazoa"/>
        </authorList>
    </citation>
    <scope>IDENTIFICATION</scope>
    <source>
        <strain evidence="2">TTRI</strain>
    </source>
</reference>
<protein>
    <submittedName>
        <fullName evidence="2">Uncharacterized protein</fullName>
    </submittedName>
</protein>
<proteinExistence type="predicted"/>
<name>A0A1A9VKZ8_GLOAU</name>
<feature type="region of interest" description="Disordered" evidence="1">
    <location>
        <begin position="192"/>
        <end position="216"/>
    </location>
</feature>
<organism evidence="2 3">
    <name type="scientific">Glossina austeni</name>
    <name type="common">Savannah tsetse fly</name>
    <dbReference type="NCBI Taxonomy" id="7395"/>
    <lineage>
        <taxon>Eukaryota</taxon>
        <taxon>Metazoa</taxon>
        <taxon>Ecdysozoa</taxon>
        <taxon>Arthropoda</taxon>
        <taxon>Hexapoda</taxon>
        <taxon>Insecta</taxon>
        <taxon>Pterygota</taxon>
        <taxon>Neoptera</taxon>
        <taxon>Endopterygota</taxon>
        <taxon>Diptera</taxon>
        <taxon>Brachycera</taxon>
        <taxon>Muscomorpha</taxon>
        <taxon>Hippoboscoidea</taxon>
        <taxon>Glossinidae</taxon>
        <taxon>Glossina</taxon>
    </lineage>
</organism>
<accession>A0A1A9VKZ8</accession>
<evidence type="ECO:0000313" key="2">
    <source>
        <dbReference type="EnsemblMetazoa" id="GAUT040160-PA"/>
    </source>
</evidence>
<keyword evidence="3" id="KW-1185">Reference proteome</keyword>
<dbReference type="Proteomes" id="UP000078200">
    <property type="component" value="Unassembled WGS sequence"/>
</dbReference>